<comment type="caution">
    <text evidence="1">The sequence shown here is derived from an EMBL/GenBank/DDBJ whole genome shotgun (WGS) entry which is preliminary data.</text>
</comment>
<sequence length="113" mass="12207">MTTELASETAYGRLIRHTAKCRTCRAGEPCREEAELRSANRIAARAAARRCADCGASETQAQLTDQYFPGFSGPGGPAVPLCDPCAQGRADERQRQVEAFVEQLTRGFRGAGE</sequence>
<proteinExistence type="predicted"/>
<gene>
    <name evidence="1" type="ORF">ACFO3R_29325</name>
</gene>
<evidence type="ECO:0000313" key="2">
    <source>
        <dbReference type="Proteomes" id="UP001595871"/>
    </source>
</evidence>
<dbReference type="RefSeq" id="WP_200693829.1">
    <property type="nucleotide sequence ID" value="NZ_BAAAYA010000005.1"/>
</dbReference>
<dbReference type="Proteomes" id="UP001595871">
    <property type="component" value="Unassembled WGS sequence"/>
</dbReference>
<name>A0ABV8ND83_9ACTN</name>
<organism evidence="1 2">
    <name type="scientific">Streptomyces flavovirens</name>
    <dbReference type="NCBI Taxonomy" id="52258"/>
    <lineage>
        <taxon>Bacteria</taxon>
        <taxon>Bacillati</taxon>
        <taxon>Actinomycetota</taxon>
        <taxon>Actinomycetes</taxon>
        <taxon>Kitasatosporales</taxon>
        <taxon>Streptomycetaceae</taxon>
        <taxon>Streptomyces</taxon>
    </lineage>
</organism>
<accession>A0ABV8ND83</accession>
<reference evidence="2" key="1">
    <citation type="journal article" date="2019" name="Int. J. Syst. Evol. Microbiol.">
        <title>The Global Catalogue of Microorganisms (GCM) 10K type strain sequencing project: providing services to taxonomists for standard genome sequencing and annotation.</title>
        <authorList>
            <consortium name="The Broad Institute Genomics Platform"/>
            <consortium name="The Broad Institute Genome Sequencing Center for Infectious Disease"/>
            <person name="Wu L."/>
            <person name="Ma J."/>
        </authorList>
    </citation>
    <scope>NUCLEOTIDE SEQUENCE [LARGE SCALE GENOMIC DNA]</scope>
    <source>
        <strain evidence="2">CCM 3243</strain>
    </source>
</reference>
<keyword evidence="2" id="KW-1185">Reference proteome</keyword>
<evidence type="ECO:0000313" key="1">
    <source>
        <dbReference type="EMBL" id="MFC4190448.1"/>
    </source>
</evidence>
<protein>
    <submittedName>
        <fullName evidence="1">Uncharacterized protein</fullName>
    </submittedName>
</protein>
<dbReference type="EMBL" id="JBHSCF010000055">
    <property type="protein sequence ID" value="MFC4190448.1"/>
    <property type="molecule type" value="Genomic_DNA"/>
</dbReference>